<reference evidence="2 3" key="1">
    <citation type="submission" date="2018-06" db="EMBL/GenBank/DDBJ databases">
        <authorList>
            <consortium name="Pathogen Informatics"/>
            <person name="Doyle S."/>
        </authorList>
    </citation>
    <scope>NUCLEOTIDE SEQUENCE [LARGE SCALE GENOMIC DNA]</scope>
    <source>
        <strain evidence="2 3">NCTC13316</strain>
    </source>
</reference>
<feature type="transmembrane region" description="Helical" evidence="1">
    <location>
        <begin position="85"/>
        <end position="108"/>
    </location>
</feature>
<dbReference type="AlphaFoldDB" id="A0A378JNT9"/>
<sequence>MQIKWRDKLIYIFLFLPISILIFAEISWLSFGIDIPYLDDWRGYMMHDMGSFKLTKLFAPANDTLYPVGKVLDALAYRVLQGNTIAYQFLSMLIVLGFLLLLQWQLLLVALKDRLLAASAFSFTLLMLQPATYWGMQNLAYHQVIPLVCNIFLIYLFINEKWHNHKLIVLLLPILGLLAGFSYISGAFSILILSILFLFFIKILKLGQARPLLIGCNLLLFVGIITIIAQLWVIIFWQGGTHRPDAPMAYPNQIDFWIYILAKVARSFLPSHTSPNLAIGLTSIALIFIMGFFYWSCASLVKKISPSWEESKPALIYISIFSIILIYLLLVGSGRANFHPPEITTFKELFSFNFYPWHYFWITLLWPWAIAILLHILQTYKINKSLIHKIAILFTILFILSVLYNDMLNHVKFYKSMREVRADGIKCLNREIRKGKEVNCPVLYPGPLKDGLLYGLLTNASFTRTGILPAFKWPEGNTIFRLSEHKQDIKIQNAIILPSDESALKLKAENNDPQIYISSKEIEKCVVLDVLLSLRASQTDIAQVFFQTPKQRFFSGNANRTELIEASSDFKKVVFSIPSLSGFIGELRIDPISKPEAVEIKEIELVCRVQKNNA</sequence>
<feature type="transmembrane region" description="Helical" evidence="1">
    <location>
        <begin position="167"/>
        <end position="184"/>
    </location>
</feature>
<accession>A0A378JNT9</accession>
<protein>
    <recommendedName>
        <fullName evidence="4">Transmembrane protein</fullName>
    </recommendedName>
</protein>
<feature type="transmembrane region" description="Helical" evidence="1">
    <location>
        <begin position="190"/>
        <end position="206"/>
    </location>
</feature>
<feature type="transmembrane region" description="Helical" evidence="1">
    <location>
        <begin position="9"/>
        <end position="31"/>
    </location>
</feature>
<evidence type="ECO:0008006" key="4">
    <source>
        <dbReference type="Google" id="ProtNLM"/>
    </source>
</evidence>
<keyword evidence="1" id="KW-1133">Transmembrane helix</keyword>
<dbReference type="EMBL" id="UGOD01000001">
    <property type="protein sequence ID" value="STX52747.1"/>
    <property type="molecule type" value="Genomic_DNA"/>
</dbReference>
<evidence type="ECO:0000313" key="2">
    <source>
        <dbReference type="EMBL" id="STX52747.1"/>
    </source>
</evidence>
<keyword evidence="1" id="KW-0812">Transmembrane</keyword>
<dbReference type="Proteomes" id="UP000254794">
    <property type="component" value="Unassembled WGS sequence"/>
</dbReference>
<gene>
    <name evidence="2" type="ORF">NCTC13316_02870</name>
</gene>
<feature type="transmembrane region" description="Helical" evidence="1">
    <location>
        <begin position="140"/>
        <end position="158"/>
    </location>
</feature>
<keyword evidence="1" id="KW-0472">Membrane</keyword>
<name>A0A378JNT9_9GAMM</name>
<proteinExistence type="predicted"/>
<feature type="transmembrane region" description="Helical" evidence="1">
    <location>
        <begin position="354"/>
        <end position="374"/>
    </location>
</feature>
<evidence type="ECO:0000313" key="3">
    <source>
        <dbReference type="Proteomes" id="UP000254794"/>
    </source>
</evidence>
<feature type="transmembrane region" description="Helical" evidence="1">
    <location>
        <begin position="315"/>
        <end position="334"/>
    </location>
</feature>
<feature type="transmembrane region" description="Helical" evidence="1">
    <location>
        <begin position="386"/>
        <end position="404"/>
    </location>
</feature>
<dbReference type="OrthoDB" id="8898639at2"/>
<feature type="transmembrane region" description="Helical" evidence="1">
    <location>
        <begin position="115"/>
        <end position="134"/>
    </location>
</feature>
<feature type="transmembrane region" description="Helical" evidence="1">
    <location>
        <begin position="277"/>
        <end position="295"/>
    </location>
</feature>
<dbReference type="RefSeq" id="WP_115332274.1">
    <property type="nucleotide sequence ID" value="NZ_CAAAHP010000003.1"/>
</dbReference>
<keyword evidence="3" id="KW-1185">Reference proteome</keyword>
<evidence type="ECO:0000256" key="1">
    <source>
        <dbReference type="SAM" id="Phobius"/>
    </source>
</evidence>
<organism evidence="2 3">
    <name type="scientific">Legionella busanensis</name>
    <dbReference type="NCBI Taxonomy" id="190655"/>
    <lineage>
        <taxon>Bacteria</taxon>
        <taxon>Pseudomonadati</taxon>
        <taxon>Pseudomonadota</taxon>
        <taxon>Gammaproteobacteria</taxon>
        <taxon>Legionellales</taxon>
        <taxon>Legionellaceae</taxon>
        <taxon>Legionella</taxon>
    </lineage>
</organism>
<feature type="transmembrane region" description="Helical" evidence="1">
    <location>
        <begin position="218"/>
        <end position="237"/>
    </location>
</feature>